<dbReference type="PANTHER" id="PTHR43806">
    <property type="entry name" value="PEPTIDASE S8"/>
    <property type="match status" value="1"/>
</dbReference>
<keyword evidence="7" id="KW-0812">Transmembrane</keyword>
<evidence type="ECO:0000256" key="7">
    <source>
        <dbReference type="SAM" id="Phobius"/>
    </source>
</evidence>
<evidence type="ECO:0000313" key="10">
    <source>
        <dbReference type="Proteomes" id="UP000553888"/>
    </source>
</evidence>
<keyword evidence="2 5" id="KW-0645">Protease</keyword>
<dbReference type="InterPro" id="IPR015500">
    <property type="entry name" value="Peptidase_S8_subtilisin-rel"/>
</dbReference>
<dbReference type="Gene3D" id="3.40.50.200">
    <property type="entry name" value="Peptidase S8/S53 domain"/>
    <property type="match status" value="1"/>
</dbReference>
<sequence length="456" mass="44788">MRPAPFAGRAAGDGRARGLRRASRAGAALLGAGLTLAVLGGAGISTGASAASGAAGARVTVDADSGSSDCTAGGGTRIAQSPPALAQLQSELAWSVSRGAGIVVAVVDSGVDANNPHLAGVLAGGVDLVGDGAGQNGYADLDGHGTAIAGQIAARKIDGSGVEGLAPEARILSIRVFSTTESDARKAGFGPTIPRIAEGIRVAADSNAQVINVSLSSAADAPELRDAVAYATARGSLVVASSGNADNSQSVEEKASGSARYPAGDPEALGSGAVNAAGAADGNSVNGPHVSIAAPGQNILTSASNGIDCVYSGEAAHTSFSTAYVSAAAALVAASHPQETPAQWRYRLEATAVRPDPDQRDDAIGWGVVQPYDAMTLAVGGALRGPESAFGGGSAGAPADDRRDLALAHSDPASALATTISIVGAVTAGAVLGVVGVLAYFRRRRRAEASPDEFGV</sequence>
<feature type="active site" description="Charge relay system" evidence="5">
    <location>
        <position position="144"/>
    </location>
</feature>
<dbReference type="PROSITE" id="PS00137">
    <property type="entry name" value="SUBTILASE_HIS"/>
    <property type="match status" value="1"/>
</dbReference>
<evidence type="ECO:0000256" key="3">
    <source>
        <dbReference type="ARBA" id="ARBA00022801"/>
    </source>
</evidence>
<evidence type="ECO:0000256" key="1">
    <source>
        <dbReference type="ARBA" id="ARBA00011073"/>
    </source>
</evidence>
<proteinExistence type="inferred from homology"/>
<feature type="domain" description="Peptidase S8/S53" evidence="8">
    <location>
        <begin position="99"/>
        <end position="367"/>
    </location>
</feature>
<organism evidence="9 10">
    <name type="scientific">Schumannella luteola</name>
    <dbReference type="NCBI Taxonomy" id="472059"/>
    <lineage>
        <taxon>Bacteria</taxon>
        <taxon>Bacillati</taxon>
        <taxon>Actinomycetota</taxon>
        <taxon>Actinomycetes</taxon>
        <taxon>Micrococcales</taxon>
        <taxon>Microbacteriaceae</taxon>
        <taxon>Schumannella</taxon>
    </lineage>
</organism>
<dbReference type="EMBL" id="JACBZY010000001">
    <property type="protein sequence ID" value="NYG98031.1"/>
    <property type="molecule type" value="Genomic_DNA"/>
</dbReference>
<dbReference type="InterPro" id="IPR022398">
    <property type="entry name" value="Peptidase_S8_His-AS"/>
</dbReference>
<evidence type="ECO:0000256" key="5">
    <source>
        <dbReference type="PROSITE-ProRule" id="PRU01240"/>
    </source>
</evidence>
<evidence type="ECO:0000313" key="9">
    <source>
        <dbReference type="EMBL" id="NYG98031.1"/>
    </source>
</evidence>
<dbReference type="RefSeq" id="WP_179565150.1">
    <property type="nucleotide sequence ID" value="NZ_JACBZY010000001.1"/>
</dbReference>
<keyword evidence="4 5" id="KW-0720">Serine protease</keyword>
<accession>A0A852Y9Z7</accession>
<evidence type="ECO:0000256" key="2">
    <source>
        <dbReference type="ARBA" id="ARBA00022670"/>
    </source>
</evidence>
<reference evidence="9 10" key="1">
    <citation type="submission" date="2020-07" db="EMBL/GenBank/DDBJ databases">
        <title>Sequencing the genomes of 1000 actinobacteria strains.</title>
        <authorList>
            <person name="Klenk H.-P."/>
        </authorList>
    </citation>
    <scope>NUCLEOTIDE SEQUENCE [LARGE SCALE GENOMIC DNA]</scope>
    <source>
        <strain evidence="9 10">DSM 23141</strain>
    </source>
</reference>
<feature type="active site" description="Charge relay system" evidence="5">
    <location>
        <position position="319"/>
    </location>
</feature>
<dbReference type="PROSITE" id="PS00136">
    <property type="entry name" value="SUBTILASE_ASP"/>
    <property type="match status" value="1"/>
</dbReference>
<dbReference type="InterPro" id="IPR023827">
    <property type="entry name" value="Peptidase_S8_Asp-AS"/>
</dbReference>
<name>A0A852Y9Z7_9MICO</name>
<dbReference type="GO" id="GO:0004252">
    <property type="term" value="F:serine-type endopeptidase activity"/>
    <property type="evidence" value="ECO:0007669"/>
    <property type="project" value="UniProtKB-UniRule"/>
</dbReference>
<evidence type="ECO:0000256" key="4">
    <source>
        <dbReference type="ARBA" id="ARBA00022825"/>
    </source>
</evidence>
<feature type="region of interest" description="Disordered" evidence="6">
    <location>
        <begin position="241"/>
        <end position="266"/>
    </location>
</feature>
<dbReference type="PRINTS" id="PR00723">
    <property type="entry name" value="SUBTILISIN"/>
</dbReference>
<dbReference type="PROSITE" id="PS51892">
    <property type="entry name" value="SUBTILASE"/>
    <property type="match status" value="1"/>
</dbReference>
<gene>
    <name evidence="9" type="ORF">BJ979_000657</name>
</gene>
<dbReference type="GO" id="GO:0006508">
    <property type="term" value="P:proteolysis"/>
    <property type="evidence" value="ECO:0007669"/>
    <property type="project" value="UniProtKB-KW"/>
</dbReference>
<evidence type="ECO:0000256" key="6">
    <source>
        <dbReference type="SAM" id="MobiDB-lite"/>
    </source>
</evidence>
<comment type="caution">
    <text evidence="9">The sequence shown here is derived from an EMBL/GenBank/DDBJ whole genome shotgun (WGS) entry which is preliminary data.</text>
</comment>
<protein>
    <submittedName>
        <fullName evidence="9">Type VII secretion-associated serine protease mycosin</fullName>
    </submittedName>
</protein>
<comment type="similarity">
    <text evidence="1 5">Belongs to the peptidase S8 family.</text>
</comment>
<keyword evidence="7" id="KW-1133">Transmembrane helix</keyword>
<dbReference type="Proteomes" id="UP000553888">
    <property type="component" value="Unassembled WGS sequence"/>
</dbReference>
<keyword evidence="3 5" id="KW-0378">Hydrolase</keyword>
<dbReference type="InterPro" id="IPR000209">
    <property type="entry name" value="Peptidase_S8/S53_dom"/>
</dbReference>
<dbReference type="SUPFAM" id="SSF52743">
    <property type="entry name" value="Subtilisin-like"/>
    <property type="match status" value="1"/>
</dbReference>
<dbReference type="InterPro" id="IPR036852">
    <property type="entry name" value="Peptidase_S8/S53_dom_sf"/>
</dbReference>
<feature type="compositionally biased region" description="Polar residues" evidence="6">
    <location>
        <begin position="241"/>
        <end position="250"/>
    </location>
</feature>
<keyword evidence="10" id="KW-1185">Reference proteome</keyword>
<keyword evidence="7" id="KW-0472">Membrane</keyword>
<dbReference type="AlphaFoldDB" id="A0A852Y9Z7"/>
<feature type="transmembrane region" description="Helical" evidence="7">
    <location>
        <begin position="420"/>
        <end position="441"/>
    </location>
</feature>
<dbReference type="PANTHER" id="PTHR43806:SF11">
    <property type="entry name" value="CEREVISIN-RELATED"/>
    <property type="match status" value="1"/>
</dbReference>
<evidence type="ECO:0000259" key="8">
    <source>
        <dbReference type="Pfam" id="PF00082"/>
    </source>
</evidence>
<dbReference type="InterPro" id="IPR050131">
    <property type="entry name" value="Peptidase_S8_subtilisin-like"/>
</dbReference>
<dbReference type="Pfam" id="PF00082">
    <property type="entry name" value="Peptidase_S8"/>
    <property type="match status" value="1"/>
</dbReference>
<feature type="active site" description="Charge relay system" evidence="5">
    <location>
        <position position="108"/>
    </location>
</feature>